<evidence type="ECO:0000313" key="1">
    <source>
        <dbReference type="EMBL" id="VTT69556.1"/>
    </source>
</evidence>
<comment type="caution">
    <text evidence="1">The sequence shown here is derived from an EMBL/GenBank/DDBJ whole genome shotgun (WGS) entry which is preliminary data.</text>
</comment>
<gene>
    <name evidence="1" type="ORF">C2S_7576</name>
</gene>
<dbReference type="EMBL" id="CABFJX010000257">
    <property type="protein sequence ID" value="VTT69556.1"/>
    <property type="molecule type" value="Genomic_DNA"/>
</dbReference>
<evidence type="ECO:0000313" key="2">
    <source>
        <dbReference type="Proteomes" id="UP000760494"/>
    </source>
</evidence>
<sequence>MDMFSPLLGRQLRFYTRFLALCTTIEAGPVGNIGLSHLSDEILMLIIHNVYEGADKSSLFAFFSLRQVSQQFRRLTQDKAFDSHLFSDKDCCEQCVNSSGVWAGRSASLTNIDLPLTREKHCFGYKAKERGVWLKGLEDLVRKGKTSFHPRVCFSAAKFECLAKTGYIRLCEHKVIDWHFVQQFVNGLNSSPNKSQKSEIMRCEDLSHYSSCSNGLGGPKAEMITYATGGGLLLLTFTGNSDPDLALDQSICDISYGMNYETGTMTLPMRLIEEAIRSVREKGGKYLAPERISGVLPELSGLNLEDVNTDSSS</sequence>
<accession>A0A9Q9UAF4</accession>
<proteinExistence type="predicted"/>
<evidence type="ECO:0008006" key="3">
    <source>
        <dbReference type="Google" id="ProtNLM"/>
    </source>
</evidence>
<dbReference type="AlphaFoldDB" id="A0A9Q9UAF4"/>
<dbReference type="Proteomes" id="UP000760494">
    <property type="component" value="Unassembled WGS sequence"/>
</dbReference>
<protein>
    <recommendedName>
        <fullName evidence="3">F-box domain-containing protein</fullName>
    </recommendedName>
</protein>
<organism evidence="1 2">
    <name type="scientific">Fusarium fujikuroi</name>
    <name type="common">Bakanae and foot rot disease fungus</name>
    <name type="synonym">Gibberella fujikuroi</name>
    <dbReference type="NCBI Taxonomy" id="5127"/>
    <lineage>
        <taxon>Eukaryota</taxon>
        <taxon>Fungi</taxon>
        <taxon>Dikarya</taxon>
        <taxon>Ascomycota</taxon>
        <taxon>Pezizomycotina</taxon>
        <taxon>Sordariomycetes</taxon>
        <taxon>Hypocreomycetidae</taxon>
        <taxon>Hypocreales</taxon>
        <taxon>Nectriaceae</taxon>
        <taxon>Fusarium</taxon>
        <taxon>Fusarium fujikuroi species complex</taxon>
    </lineage>
</organism>
<name>A0A9Q9UAF4_FUSFU</name>
<reference evidence="1" key="1">
    <citation type="submission" date="2019-05" db="EMBL/GenBank/DDBJ databases">
        <authorList>
            <person name="Piombo E."/>
        </authorList>
    </citation>
    <scope>NUCLEOTIDE SEQUENCE</scope>
    <source>
        <strain evidence="1">C2S</strain>
    </source>
</reference>